<protein>
    <recommendedName>
        <fullName evidence="12">Link domain-containing protein</fullName>
    </recommendedName>
</protein>
<keyword evidence="7" id="KW-0675">Receptor</keyword>
<keyword evidence="14" id="KW-1185">Reference proteome</keyword>
<dbReference type="PROSITE" id="PS50963">
    <property type="entry name" value="LINK_2"/>
    <property type="match status" value="1"/>
</dbReference>
<keyword evidence="3 11" id="KW-0732">Signal</keyword>
<reference evidence="13" key="1">
    <citation type="submission" date="2025-08" db="UniProtKB">
        <authorList>
            <consortium name="Ensembl"/>
        </authorList>
    </citation>
    <scope>IDENTIFICATION</scope>
</reference>
<feature type="disulfide bond" evidence="9">
    <location>
        <begin position="80"/>
        <end position="101"/>
    </location>
</feature>
<evidence type="ECO:0000313" key="14">
    <source>
        <dbReference type="Proteomes" id="UP000264820"/>
    </source>
</evidence>
<dbReference type="GO" id="GO:0007155">
    <property type="term" value="P:cell adhesion"/>
    <property type="evidence" value="ECO:0007669"/>
    <property type="project" value="InterPro"/>
</dbReference>
<dbReference type="PRINTS" id="PR01265">
    <property type="entry name" value="LINKMODULE"/>
</dbReference>
<dbReference type="Proteomes" id="UP000264820">
    <property type="component" value="Unplaced"/>
</dbReference>
<comment type="subcellular location">
    <subcellularLocation>
        <location evidence="1">Membrane</location>
        <topology evidence="1">Single-pass membrane protein</topology>
    </subcellularLocation>
</comment>
<evidence type="ECO:0000256" key="4">
    <source>
        <dbReference type="ARBA" id="ARBA00022989"/>
    </source>
</evidence>
<proteinExistence type="predicted"/>
<comment type="caution">
    <text evidence="9">Lacks conserved residue(s) required for the propagation of feature annotation.</text>
</comment>
<feature type="signal peptide" evidence="11">
    <location>
        <begin position="1"/>
        <end position="29"/>
    </location>
</feature>
<dbReference type="InterPro" id="IPR000538">
    <property type="entry name" value="Link_dom"/>
</dbReference>
<dbReference type="Gene3D" id="3.10.100.10">
    <property type="entry name" value="Mannose-Binding Protein A, subunit A"/>
    <property type="match status" value="1"/>
</dbReference>
<keyword evidence="4 10" id="KW-1133">Transmembrane helix</keyword>
<dbReference type="GO" id="GO:0004888">
    <property type="term" value="F:transmembrane signaling receptor activity"/>
    <property type="evidence" value="ECO:0007669"/>
    <property type="project" value="TreeGrafter"/>
</dbReference>
<dbReference type="Pfam" id="PF00193">
    <property type="entry name" value="Xlink"/>
    <property type="match status" value="1"/>
</dbReference>
<keyword evidence="6 9" id="KW-1015">Disulfide bond</keyword>
<evidence type="ECO:0000256" key="10">
    <source>
        <dbReference type="SAM" id="Phobius"/>
    </source>
</evidence>
<dbReference type="GO" id="GO:0005540">
    <property type="term" value="F:hyaluronic acid binding"/>
    <property type="evidence" value="ECO:0007669"/>
    <property type="project" value="InterPro"/>
</dbReference>
<keyword evidence="5 10" id="KW-0472">Membrane</keyword>
<evidence type="ECO:0000256" key="1">
    <source>
        <dbReference type="ARBA" id="ARBA00004167"/>
    </source>
</evidence>
<sequence>GLELILLSVLLYLLTLRMLLTVFPAKSIAGVIQLSFLNDQNQPEYGFNVTEARDICTNLGLNLASKDQVTEALNRGFETCRFGWIDEHYAVVPRIKALAICGQNQTGLVSWRAALDKKFDVFCFNQSGRIYLLFKSAQSILWERFVTCVHYTKLMIVKSRMGPMYLSCVIVPGKVVLITSACAVLLVAIAVLAYMKV</sequence>
<organism evidence="13 14">
    <name type="scientific">Hippocampus comes</name>
    <name type="common">Tiger tail seahorse</name>
    <dbReference type="NCBI Taxonomy" id="109280"/>
    <lineage>
        <taxon>Eukaryota</taxon>
        <taxon>Metazoa</taxon>
        <taxon>Chordata</taxon>
        <taxon>Craniata</taxon>
        <taxon>Vertebrata</taxon>
        <taxon>Euteleostomi</taxon>
        <taxon>Actinopterygii</taxon>
        <taxon>Neopterygii</taxon>
        <taxon>Teleostei</taxon>
        <taxon>Neoteleostei</taxon>
        <taxon>Acanthomorphata</taxon>
        <taxon>Syngnathiaria</taxon>
        <taxon>Syngnathiformes</taxon>
        <taxon>Syngnathoidei</taxon>
        <taxon>Syngnathidae</taxon>
        <taxon>Hippocampus</taxon>
    </lineage>
</organism>
<dbReference type="AlphaFoldDB" id="A0A3Q2XB15"/>
<dbReference type="GeneTree" id="ENSGT00530000063822"/>
<dbReference type="SUPFAM" id="SSF56436">
    <property type="entry name" value="C-type lectin-like"/>
    <property type="match status" value="1"/>
</dbReference>
<dbReference type="InterPro" id="IPR016186">
    <property type="entry name" value="C-type_lectin-like/link_sf"/>
</dbReference>
<dbReference type="Ensembl" id="ENSHCOT00000012106.1">
    <property type="protein sequence ID" value="ENSHCOP00000001435.1"/>
    <property type="gene ID" value="ENSHCOG00000002398.1"/>
</dbReference>
<evidence type="ECO:0000256" key="11">
    <source>
        <dbReference type="SAM" id="SignalP"/>
    </source>
</evidence>
<name>A0A3Q2XB15_HIPCM</name>
<evidence type="ECO:0000259" key="12">
    <source>
        <dbReference type="PROSITE" id="PS50963"/>
    </source>
</evidence>
<evidence type="ECO:0000256" key="3">
    <source>
        <dbReference type="ARBA" id="ARBA00022729"/>
    </source>
</evidence>
<keyword evidence="8" id="KW-0325">Glycoprotein</keyword>
<feature type="domain" description="Link" evidence="12">
    <location>
        <begin position="34"/>
        <end position="125"/>
    </location>
</feature>
<evidence type="ECO:0000256" key="5">
    <source>
        <dbReference type="ARBA" id="ARBA00023136"/>
    </source>
</evidence>
<dbReference type="PANTHER" id="PTHR10225">
    <property type="entry name" value="HYALURONAN RECEPTOR"/>
    <property type="match status" value="1"/>
</dbReference>
<dbReference type="InterPro" id="IPR043210">
    <property type="entry name" value="CD44_antigen-like"/>
</dbReference>
<dbReference type="SMART" id="SM00445">
    <property type="entry name" value="LINK"/>
    <property type="match status" value="1"/>
</dbReference>
<feature type="transmembrane region" description="Helical" evidence="10">
    <location>
        <begin position="175"/>
        <end position="195"/>
    </location>
</feature>
<dbReference type="GO" id="GO:0005886">
    <property type="term" value="C:plasma membrane"/>
    <property type="evidence" value="ECO:0007669"/>
    <property type="project" value="TreeGrafter"/>
</dbReference>
<evidence type="ECO:0000256" key="8">
    <source>
        <dbReference type="ARBA" id="ARBA00023180"/>
    </source>
</evidence>
<feature type="chain" id="PRO_5018522873" description="Link domain-containing protein" evidence="11">
    <location>
        <begin position="30"/>
        <end position="197"/>
    </location>
</feature>
<keyword evidence="2 10" id="KW-0812">Transmembrane</keyword>
<dbReference type="PANTHER" id="PTHR10225:SF2">
    <property type="entry name" value="LYMPHATIC VESSEL ENDOTHELIAL HYALURONIC ACID RECEPTOR 1"/>
    <property type="match status" value="1"/>
</dbReference>
<accession>A0A3Q2XB15</accession>
<evidence type="ECO:0000256" key="9">
    <source>
        <dbReference type="PROSITE-ProRule" id="PRU00323"/>
    </source>
</evidence>
<evidence type="ECO:0000256" key="2">
    <source>
        <dbReference type="ARBA" id="ARBA00022692"/>
    </source>
</evidence>
<dbReference type="STRING" id="109280.ENSHCOP00000001435"/>
<evidence type="ECO:0000256" key="7">
    <source>
        <dbReference type="ARBA" id="ARBA00023170"/>
    </source>
</evidence>
<evidence type="ECO:0000256" key="6">
    <source>
        <dbReference type="ARBA" id="ARBA00023157"/>
    </source>
</evidence>
<dbReference type="PROSITE" id="PS01241">
    <property type="entry name" value="LINK_1"/>
    <property type="match status" value="1"/>
</dbReference>
<dbReference type="InterPro" id="IPR016187">
    <property type="entry name" value="CTDL_fold"/>
</dbReference>
<evidence type="ECO:0000313" key="13">
    <source>
        <dbReference type="Ensembl" id="ENSHCOP00000001435.1"/>
    </source>
</evidence>
<reference evidence="13" key="2">
    <citation type="submission" date="2025-09" db="UniProtKB">
        <authorList>
            <consortium name="Ensembl"/>
        </authorList>
    </citation>
    <scope>IDENTIFICATION</scope>
</reference>